<dbReference type="InterPro" id="IPR050306">
    <property type="entry name" value="PfkB_Carbo_kinase"/>
</dbReference>
<dbReference type="PANTHER" id="PTHR43085:SF46">
    <property type="entry name" value="ADENOSINE KINASE"/>
    <property type="match status" value="1"/>
</dbReference>
<dbReference type="Pfam" id="PF00294">
    <property type="entry name" value="PfkB"/>
    <property type="match status" value="1"/>
</dbReference>
<dbReference type="SUPFAM" id="SSF53613">
    <property type="entry name" value="Ribokinase-like"/>
    <property type="match status" value="1"/>
</dbReference>
<dbReference type="Gene3D" id="3.40.1190.20">
    <property type="match status" value="1"/>
</dbReference>
<evidence type="ECO:0000259" key="4">
    <source>
        <dbReference type="Pfam" id="PF00294"/>
    </source>
</evidence>
<comment type="similarity">
    <text evidence="1">Belongs to the carbohydrate kinase PfkB family.</text>
</comment>
<evidence type="ECO:0000256" key="1">
    <source>
        <dbReference type="ARBA" id="ARBA00010688"/>
    </source>
</evidence>
<dbReference type="InterPro" id="IPR011611">
    <property type="entry name" value="PfkB_dom"/>
</dbReference>
<evidence type="ECO:0000256" key="3">
    <source>
        <dbReference type="ARBA" id="ARBA00022777"/>
    </source>
</evidence>
<accession>A0A0P6XFK7</accession>
<dbReference type="PATRIC" id="fig|1134406.4.peg.51"/>
<dbReference type="InterPro" id="IPR029056">
    <property type="entry name" value="Ribokinase-like"/>
</dbReference>
<name>A0A0P6XFK7_9CHLR</name>
<keyword evidence="6" id="KW-1185">Reference proteome</keyword>
<comment type="caution">
    <text evidence="5">The sequence shown here is derived from an EMBL/GenBank/DDBJ whole genome shotgun (WGS) entry which is preliminary data.</text>
</comment>
<dbReference type="PANTHER" id="PTHR43085">
    <property type="entry name" value="HEXOKINASE FAMILY MEMBER"/>
    <property type="match status" value="1"/>
</dbReference>
<protein>
    <submittedName>
        <fullName evidence="5">Ribokinase</fullName>
    </submittedName>
</protein>
<dbReference type="AlphaFoldDB" id="A0A0P6XFK7"/>
<dbReference type="RefSeq" id="WP_075061579.1">
    <property type="nucleotide sequence ID" value="NZ_LGCL01000015.1"/>
</dbReference>
<evidence type="ECO:0000313" key="6">
    <source>
        <dbReference type="Proteomes" id="UP000050417"/>
    </source>
</evidence>
<dbReference type="GO" id="GO:0016301">
    <property type="term" value="F:kinase activity"/>
    <property type="evidence" value="ECO:0007669"/>
    <property type="project" value="UniProtKB-KW"/>
</dbReference>
<dbReference type="InterPro" id="IPR002173">
    <property type="entry name" value="Carboh/pur_kinase_PfkB_CS"/>
</dbReference>
<dbReference type="Proteomes" id="UP000050417">
    <property type="component" value="Unassembled WGS sequence"/>
</dbReference>
<dbReference type="CDD" id="cd01942">
    <property type="entry name" value="ribokinase_group_A"/>
    <property type="match status" value="1"/>
</dbReference>
<feature type="domain" description="Carbohydrate kinase PfkB" evidence="4">
    <location>
        <begin position="35"/>
        <end position="292"/>
    </location>
</feature>
<gene>
    <name evidence="5" type="ORF">ADN00_03500</name>
</gene>
<evidence type="ECO:0000313" key="5">
    <source>
        <dbReference type="EMBL" id="KPL78971.1"/>
    </source>
</evidence>
<dbReference type="PROSITE" id="PS00583">
    <property type="entry name" value="PFKB_KINASES_1"/>
    <property type="match status" value="1"/>
</dbReference>
<keyword evidence="2" id="KW-0808">Transferase</keyword>
<dbReference type="STRING" id="1134406.ADN00_03500"/>
<evidence type="ECO:0000256" key="2">
    <source>
        <dbReference type="ARBA" id="ARBA00022679"/>
    </source>
</evidence>
<organism evidence="5 6">
    <name type="scientific">Ornatilinea apprima</name>
    <dbReference type="NCBI Taxonomy" id="1134406"/>
    <lineage>
        <taxon>Bacteria</taxon>
        <taxon>Bacillati</taxon>
        <taxon>Chloroflexota</taxon>
        <taxon>Anaerolineae</taxon>
        <taxon>Anaerolineales</taxon>
        <taxon>Anaerolineaceae</taxon>
        <taxon>Ornatilinea</taxon>
    </lineage>
</organism>
<dbReference type="OrthoDB" id="9788681at2"/>
<dbReference type="EMBL" id="LGCL01000015">
    <property type="protein sequence ID" value="KPL78971.1"/>
    <property type="molecule type" value="Genomic_DNA"/>
</dbReference>
<proteinExistence type="inferred from homology"/>
<reference evidence="5 6" key="1">
    <citation type="submission" date="2015-07" db="EMBL/GenBank/DDBJ databases">
        <title>Genome sequence of Ornatilinea apprima DSM 23815.</title>
        <authorList>
            <person name="Hemp J."/>
            <person name="Ward L.M."/>
            <person name="Pace L.A."/>
            <person name="Fischer W.W."/>
        </authorList>
    </citation>
    <scope>NUCLEOTIDE SEQUENCE [LARGE SCALE GENOMIC DNA]</scope>
    <source>
        <strain evidence="5 6">P3M-1</strain>
    </source>
</reference>
<sequence>MSVVCTGSIAFDYLMSFPGHFREHILSDHLDTISLSFLVDEMVRQPGGTATNIAYNLALLGEHPRLMATAGVDFEEYRRWLESKAVDTSLVKIIPDKFTASFFVNTDLDNNQIATFYAGAMAHACELSLHDLKAGLPDLLIISANDPGAMRCYARECKELGVPYLYDPSQQIVRICADELREGVEGAYALFVNEYEFELLQKHTGLKPEEILSKVGFMVVTLGEDGADIYAEGKKYHVPVVPPTQIAEPTGVGDAFRGGFVRGLRLGLGWETCGKMGALSATYCLEQKGTQNHTYTIAEYIARYRQHFDDQGALDVLLKNS</sequence>
<keyword evidence="3 5" id="KW-0418">Kinase</keyword>